<dbReference type="PANTHER" id="PTHR43630">
    <property type="entry name" value="POLY-BETA-1,6-N-ACETYL-D-GLUCOSAMINE SYNTHASE"/>
    <property type="match status" value="1"/>
</dbReference>
<accession>A0A841SXS2</accession>
<evidence type="ECO:0000256" key="1">
    <source>
        <dbReference type="ARBA" id="ARBA00006739"/>
    </source>
</evidence>
<dbReference type="Gene3D" id="3.90.550.10">
    <property type="entry name" value="Spore Coat Polysaccharide Biosynthesis Protein SpsA, Chain A"/>
    <property type="match status" value="1"/>
</dbReference>
<feature type="domain" description="Glycosyltransferase 2-like" evidence="6">
    <location>
        <begin position="179"/>
        <end position="398"/>
    </location>
</feature>
<gene>
    <name evidence="7" type="ORF">H7B67_09810</name>
</gene>
<feature type="transmembrane region" description="Helical" evidence="4">
    <location>
        <begin position="356"/>
        <end position="373"/>
    </location>
</feature>
<dbReference type="CDD" id="cd06423">
    <property type="entry name" value="CESA_like"/>
    <property type="match status" value="1"/>
</dbReference>
<evidence type="ECO:0000256" key="3">
    <source>
        <dbReference type="ARBA" id="ARBA00022679"/>
    </source>
</evidence>
<keyword evidence="4" id="KW-1133">Transmembrane helix</keyword>
<evidence type="ECO:0000256" key="2">
    <source>
        <dbReference type="ARBA" id="ARBA00022676"/>
    </source>
</evidence>
<dbReference type="GO" id="GO:0016757">
    <property type="term" value="F:glycosyltransferase activity"/>
    <property type="evidence" value="ECO:0007669"/>
    <property type="project" value="UniProtKB-KW"/>
</dbReference>
<dbReference type="InterPro" id="IPR029044">
    <property type="entry name" value="Nucleotide-diphossugar_trans"/>
</dbReference>
<dbReference type="RefSeq" id="WP_185119611.1">
    <property type="nucleotide sequence ID" value="NZ_JACJVQ010000006.1"/>
</dbReference>
<dbReference type="Pfam" id="PF13632">
    <property type="entry name" value="Glyco_trans_2_3"/>
    <property type="match status" value="1"/>
</dbReference>
<feature type="transmembrane region" description="Helical" evidence="4">
    <location>
        <begin position="402"/>
        <end position="420"/>
    </location>
</feature>
<keyword evidence="4" id="KW-0472">Membrane</keyword>
<dbReference type="Pfam" id="PF00535">
    <property type="entry name" value="Glycos_transf_2"/>
    <property type="match status" value="1"/>
</dbReference>
<keyword evidence="2" id="KW-0328">Glycosyltransferase</keyword>
<dbReference type="Proteomes" id="UP000535838">
    <property type="component" value="Unassembled WGS sequence"/>
</dbReference>
<proteinExistence type="inferred from homology"/>
<dbReference type="AlphaFoldDB" id="A0A841SXS2"/>
<evidence type="ECO:0000259" key="5">
    <source>
        <dbReference type="Pfam" id="PF00535"/>
    </source>
</evidence>
<evidence type="ECO:0000313" key="7">
    <source>
        <dbReference type="EMBL" id="MBB6634407.1"/>
    </source>
</evidence>
<feature type="domain" description="Glycosyltransferase 2-like" evidence="5">
    <location>
        <begin position="66"/>
        <end position="132"/>
    </location>
</feature>
<comment type="caution">
    <text evidence="7">The sequence shown here is derived from an EMBL/GenBank/DDBJ whole genome shotgun (WGS) entry which is preliminary data.</text>
</comment>
<feature type="transmembrane region" description="Helical" evidence="4">
    <location>
        <begin position="19"/>
        <end position="39"/>
    </location>
</feature>
<name>A0A841SXS2_9BACL</name>
<reference evidence="7 8" key="1">
    <citation type="submission" date="2020-08" db="EMBL/GenBank/DDBJ databases">
        <title>Cohnella phylogeny.</title>
        <authorList>
            <person name="Dunlap C."/>
        </authorList>
    </citation>
    <scope>NUCLEOTIDE SEQUENCE [LARGE SCALE GENOMIC DNA]</scope>
    <source>
        <strain evidence="7 8">DSM 25241</strain>
    </source>
</reference>
<keyword evidence="4" id="KW-0812">Transmembrane</keyword>
<evidence type="ECO:0000259" key="6">
    <source>
        <dbReference type="Pfam" id="PF13632"/>
    </source>
</evidence>
<keyword evidence="3 7" id="KW-0808">Transferase</keyword>
<protein>
    <submittedName>
        <fullName evidence="7">Glycosyltransferase family 2 protein</fullName>
    </submittedName>
</protein>
<organism evidence="7 8">
    <name type="scientific">Cohnella thailandensis</name>
    <dbReference type="NCBI Taxonomy" id="557557"/>
    <lineage>
        <taxon>Bacteria</taxon>
        <taxon>Bacillati</taxon>
        <taxon>Bacillota</taxon>
        <taxon>Bacilli</taxon>
        <taxon>Bacillales</taxon>
        <taxon>Paenibacillaceae</taxon>
        <taxon>Cohnella</taxon>
    </lineage>
</organism>
<dbReference type="InterPro" id="IPR001173">
    <property type="entry name" value="Glyco_trans_2-like"/>
</dbReference>
<evidence type="ECO:0000256" key="4">
    <source>
        <dbReference type="SAM" id="Phobius"/>
    </source>
</evidence>
<sequence>MNELTEIIRSIFLIVNKLIFVYFILLCGFYLFLFLLSYSRLKREWGLHKIEPYKRMKSSSFTPPLSIIVPAYNEEAGVIGTILSLITGSGRLDYPEYEVIVVNDGSKDETLARVIERFKMAPVRNKVHLKRNGIETKPVKEVYQSEIYPYLYIVDKANGGKADALNVGINLAKYPYFASIDGDTVLEPDSFLKIMKPIVEHADDEILAVGGNVLIANGNRSAKGQVQEAKLSRKPIVMMQSIEYMRAFLMGRIGLSSRNLLLVISGAFGVFRTQRVIQAGGYKADTIGEDMELVVRLHRLNRELKWGARIEYVADPICYTEAPEALKYLYRQRTRWHRGLFESLWTHRRMMMNPKYGAIGFVAMPFYFFVEFLGPLVEFFGYATFVVDLLLDRVFLQYAGMLFALMVIYGSFLSMGAVLLEEWRLSKYQKISDLNRLLLYALSEAFWYRPLMTVWRVVATISILFRRRQGWGEMKRKGVSA</sequence>
<comment type="similarity">
    <text evidence="1">Belongs to the glycosyltransferase 2 family.</text>
</comment>
<dbReference type="EMBL" id="JACJVQ010000006">
    <property type="protein sequence ID" value="MBB6634407.1"/>
    <property type="molecule type" value="Genomic_DNA"/>
</dbReference>
<keyword evidence="8" id="KW-1185">Reference proteome</keyword>
<dbReference type="SUPFAM" id="SSF53448">
    <property type="entry name" value="Nucleotide-diphospho-sugar transferases"/>
    <property type="match status" value="1"/>
</dbReference>
<dbReference type="PANTHER" id="PTHR43630:SF1">
    <property type="entry name" value="POLY-BETA-1,6-N-ACETYL-D-GLUCOSAMINE SYNTHASE"/>
    <property type="match status" value="1"/>
</dbReference>
<evidence type="ECO:0000313" key="8">
    <source>
        <dbReference type="Proteomes" id="UP000535838"/>
    </source>
</evidence>